<protein>
    <submittedName>
        <fullName evidence="3">Myo-inositol-1-phosphate synthase</fullName>
    </submittedName>
</protein>
<accession>A0A3M2IVN6</accession>
<dbReference type="AlphaFoldDB" id="A0A3M2IVN6"/>
<dbReference type="PANTHER" id="PTHR11510">
    <property type="entry name" value="MYO-INOSITOL-1 PHOSPHATE SYNTHASE"/>
    <property type="match status" value="1"/>
</dbReference>
<dbReference type="InterPro" id="IPR036291">
    <property type="entry name" value="NAD(P)-bd_dom_sf"/>
</dbReference>
<name>A0A3M2IVN6_9CELL</name>
<dbReference type="EMBL" id="RFFI01000194">
    <property type="protein sequence ID" value="RMI03353.1"/>
    <property type="molecule type" value="Genomic_DNA"/>
</dbReference>
<dbReference type="SUPFAM" id="SSF55347">
    <property type="entry name" value="Glyceraldehyde-3-phosphate dehydrogenase-like, C-terminal domain"/>
    <property type="match status" value="1"/>
</dbReference>
<dbReference type="GO" id="GO:0008654">
    <property type="term" value="P:phospholipid biosynthetic process"/>
    <property type="evidence" value="ECO:0007669"/>
    <property type="project" value="InterPro"/>
</dbReference>
<evidence type="ECO:0000259" key="2">
    <source>
        <dbReference type="Pfam" id="PF01658"/>
    </source>
</evidence>
<proteinExistence type="inferred from homology"/>
<keyword evidence="4" id="KW-1185">Reference proteome</keyword>
<dbReference type="Proteomes" id="UP000269289">
    <property type="component" value="Unassembled WGS sequence"/>
</dbReference>
<comment type="similarity">
    <text evidence="1">Belongs to the myo-inositol 1-phosphate synthase family.</text>
</comment>
<dbReference type="PIRSF" id="PIRSF015578">
    <property type="entry name" value="Myoinos-ppht_syn"/>
    <property type="match status" value="1"/>
</dbReference>
<dbReference type="Gene3D" id="3.30.360.10">
    <property type="entry name" value="Dihydrodipicolinate Reductase, domain 2"/>
    <property type="match status" value="1"/>
</dbReference>
<reference evidence="3 4" key="1">
    <citation type="submission" date="2018-10" db="EMBL/GenBank/DDBJ databases">
        <title>Isolation, diversity and antifungal activity of actinobacteria from wheat.</title>
        <authorList>
            <person name="Han C."/>
        </authorList>
    </citation>
    <scope>NUCLEOTIDE SEQUENCE [LARGE SCALE GENOMIC DNA]</scope>
    <source>
        <strain evidence="3 4">NEAU-YY56</strain>
    </source>
</reference>
<feature type="domain" description="Myo-inositol-1-phosphate synthase GAPDH-like" evidence="2">
    <location>
        <begin position="216"/>
        <end position="319"/>
    </location>
</feature>
<dbReference type="Pfam" id="PF01658">
    <property type="entry name" value="Inos-1-P_synth"/>
    <property type="match status" value="1"/>
</dbReference>
<organism evidence="3 4">
    <name type="scientific">Cellulomonas triticagri</name>
    <dbReference type="NCBI Taxonomy" id="2483352"/>
    <lineage>
        <taxon>Bacteria</taxon>
        <taxon>Bacillati</taxon>
        <taxon>Actinomycetota</taxon>
        <taxon>Actinomycetes</taxon>
        <taxon>Micrococcales</taxon>
        <taxon>Cellulomonadaceae</taxon>
        <taxon>Cellulomonas</taxon>
    </lineage>
</organism>
<dbReference type="OrthoDB" id="729130at2"/>
<dbReference type="InterPro" id="IPR002587">
    <property type="entry name" value="Myo-inos-1-P_Synthase"/>
</dbReference>
<dbReference type="GO" id="GO:0004512">
    <property type="term" value="F:inositol-3-phosphate synthase activity"/>
    <property type="evidence" value="ECO:0007669"/>
    <property type="project" value="InterPro"/>
</dbReference>
<dbReference type="Pfam" id="PF07994">
    <property type="entry name" value="NAD_binding_5"/>
    <property type="match status" value="1"/>
</dbReference>
<dbReference type="SUPFAM" id="SSF51735">
    <property type="entry name" value="NAD(P)-binding Rossmann-fold domains"/>
    <property type="match status" value="1"/>
</dbReference>
<dbReference type="Gene3D" id="3.40.50.720">
    <property type="entry name" value="NAD(P)-binding Rossmann-like Domain"/>
    <property type="match status" value="1"/>
</dbReference>
<sequence>MWLVGARGSVGTTAALGLAALAEGHAPPEGCVTAGPAFDGVPLPGWRDLVLGGHDVSDVSLTKHAEALVDAGMIPAPLLAATAHALDAADAEVRPGYRGPLAPGQSQRDVAERLAADLTAFAARHGLARVVVVDVSSTEPPVDPLPEHTDPRALEAAASEPGRQVLPPSSVAAWAAVLAGAAYAGFTPSAGMGLPALRALAAERGVPVAGQDGKTGQTWLRTALAPAFADRGLRVLSWAGTNLLGGGDGATLADPDAVRSKLATKTRGLRDLTGTDVTPLHIDHVPDLGDVKVAWDHVHARGFLGSRITLQTTWSAHDSMLAAPMVLDLARLLALAHARGEAGVVPALGFFFKDPWGSDVHAAADQARALVTWAATAR</sequence>
<comment type="caution">
    <text evidence="3">The sequence shown here is derived from an EMBL/GenBank/DDBJ whole genome shotgun (WGS) entry which is preliminary data.</text>
</comment>
<dbReference type="GO" id="GO:0006021">
    <property type="term" value="P:inositol biosynthetic process"/>
    <property type="evidence" value="ECO:0007669"/>
    <property type="project" value="InterPro"/>
</dbReference>
<evidence type="ECO:0000313" key="3">
    <source>
        <dbReference type="EMBL" id="RMI03353.1"/>
    </source>
</evidence>
<gene>
    <name evidence="3" type="ORF">EBM89_19755</name>
</gene>
<evidence type="ECO:0000256" key="1">
    <source>
        <dbReference type="ARBA" id="ARBA00010813"/>
    </source>
</evidence>
<dbReference type="InterPro" id="IPR013021">
    <property type="entry name" value="Myo-inos-1-P_Synthase_GAPDH"/>
</dbReference>
<evidence type="ECO:0000313" key="4">
    <source>
        <dbReference type="Proteomes" id="UP000269289"/>
    </source>
</evidence>